<reference evidence="2 3" key="1">
    <citation type="submission" date="2020-10" db="EMBL/GenBank/DDBJ databases">
        <title>Sequencing the genomes of 1000 actinobacteria strains.</title>
        <authorList>
            <person name="Klenk H.-P."/>
        </authorList>
    </citation>
    <scope>NUCLEOTIDE SEQUENCE [LARGE SCALE GENOMIC DNA]</scope>
    <source>
        <strain evidence="2 3">DSM 7307</strain>
    </source>
</reference>
<dbReference type="Proteomes" id="UP000620262">
    <property type="component" value="Unassembled WGS sequence"/>
</dbReference>
<feature type="region of interest" description="Disordered" evidence="1">
    <location>
        <begin position="111"/>
        <end position="153"/>
    </location>
</feature>
<dbReference type="EMBL" id="JADBEC010000001">
    <property type="protein sequence ID" value="MBE1503106.1"/>
    <property type="molecule type" value="Genomic_DNA"/>
</dbReference>
<evidence type="ECO:0000313" key="3">
    <source>
        <dbReference type="Proteomes" id="UP000620262"/>
    </source>
</evidence>
<protein>
    <submittedName>
        <fullName evidence="2">Uncharacterized protein</fullName>
    </submittedName>
</protein>
<feature type="compositionally biased region" description="Basic and acidic residues" evidence="1">
    <location>
        <begin position="111"/>
        <end position="140"/>
    </location>
</feature>
<dbReference type="RefSeq" id="WP_192727370.1">
    <property type="nucleotide sequence ID" value="NZ_BAAAVL010000003.1"/>
</dbReference>
<evidence type="ECO:0000256" key="1">
    <source>
        <dbReference type="SAM" id="MobiDB-lite"/>
    </source>
</evidence>
<gene>
    <name evidence="2" type="ORF">H4W29_000287</name>
</gene>
<name>A0ABR9IIV6_RHIVS</name>
<sequence>MTENELKQLQERAQALETQIQDIDDEMERCVQGLGAGDDPRRTIAFLRDRFNAQLGYMYDLGKVEARLEDFANRAREQGELEREEGVASTLIERLPLAPVDYLDWLRPHIEEPDQEHRQEDHDRRDEGEERMLTEMHRDDVEPEEYSDWQRSR</sequence>
<proteinExistence type="predicted"/>
<comment type="caution">
    <text evidence="2">The sequence shown here is derived from an EMBL/GenBank/DDBJ whole genome shotgun (WGS) entry which is preliminary data.</text>
</comment>
<accession>A0ABR9IIV6</accession>
<organism evidence="2 3">
    <name type="scientific">Rhizobium viscosum</name>
    <name type="common">Arthrobacter viscosus</name>
    <dbReference type="NCBI Taxonomy" id="1673"/>
    <lineage>
        <taxon>Bacteria</taxon>
        <taxon>Pseudomonadati</taxon>
        <taxon>Pseudomonadota</taxon>
        <taxon>Alphaproteobacteria</taxon>
        <taxon>Hyphomicrobiales</taxon>
        <taxon>Rhizobiaceae</taxon>
        <taxon>Rhizobium/Agrobacterium group</taxon>
        <taxon>Rhizobium</taxon>
    </lineage>
</organism>
<evidence type="ECO:0000313" key="2">
    <source>
        <dbReference type="EMBL" id="MBE1503106.1"/>
    </source>
</evidence>
<keyword evidence="3" id="KW-1185">Reference proteome</keyword>